<dbReference type="PANTHER" id="PTHR42951:SF4">
    <property type="entry name" value="ACYL-COENZYME A THIOESTERASE MBLAC2"/>
    <property type="match status" value="1"/>
</dbReference>
<gene>
    <name evidence="2" type="ORF">NZD86_23350</name>
</gene>
<sequence>MQKLVKISDRSLFLPPSHETDRPLLAAIVGSERTLLIDAGNSSRHATLFLQQLKALNIQGDWLVITHHDWDHVFGLSEFKIPVISHFNTRDEIKKLQYLSWTDEALDQRVKDKTQTSSSAENINKELGTERDVVFPLPNITYTDQVTIDLGGVSCLIEHVGGDHAYDSSVVYIPEEKVLFVGDAMYANTMNWSYTAEKTLKLIQKLEQYDVELCFLSHQDKPLTKAEYQHELSVLKNIATLIQVFQGDKSSIAEELVNRLHRSLSEDELETIDFFINGLHS</sequence>
<dbReference type="InterPro" id="IPR001279">
    <property type="entry name" value="Metallo-B-lactamas"/>
</dbReference>
<dbReference type="Proteomes" id="UP001164803">
    <property type="component" value="Plasmid unnamed1"/>
</dbReference>
<dbReference type="RefSeq" id="WP_268047091.1">
    <property type="nucleotide sequence ID" value="NZ_CP104065.1"/>
</dbReference>
<organism evidence="2 3">
    <name type="scientific">Alicyclobacillus dauci</name>
    <dbReference type="NCBI Taxonomy" id="1475485"/>
    <lineage>
        <taxon>Bacteria</taxon>
        <taxon>Bacillati</taxon>
        <taxon>Bacillota</taxon>
        <taxon>Bacilli</taxon>
        <taxon>Bacillales</taxon>
        <taxon>Alicyclobacillaceae</taxon>
        <taxon>Alicyclobacillus</taxon>
    </lineage>
</organism>
<dbReference type="PANTHER" id="PTHR42951">
    <property type="entry name" value="METALLO-BETA-LACTAMASE DOMAIN-CONTAINING"/>
    <property type="match status" value="1"/>
</dbReference>
<name>A0ABY6ZA86_9BACL</name>
<dbReference type="Pfam" id="PF00753">
    <property type="entry name" value="Lactamase_B"/>
    <property type="match status" value="1"/>
</dbReference>
<feature type="domain" description="Metallo-beta-lactamase" evidence="1">
    <location>
        <begin position="23"/>
        <end position="218"/>
    </location>
</feature>
<dbReference type="Gene3D" id="3.60.15.10">
    <property type="entry name" value="Ribonuclease Z/Hydroxyacylglutathione hydrolase-like"/>
    <property type="match status" value="1"/>
</dbReference>
<evidence type="ECO:0000259" key="1">
    <source>
        <dbReference type="SMART" id="SM00849"/>
    </source>
</evidence>
<dbReference type="InterPro" id="IPR036866">
    <property type="entry name" value="RibonucZ/Hydroxyglut_hydro"/>
</dbReference>
<evidence type="ECO:0000313" key="3">
    <source>
        <dbReference type="Proteomes" id="UP001164803"/>
    </source>
</evidence>
<geneLocation type="plasmid" evidence="2 3">
    <name>unnamed1</name>
</geneLocation>
<keyword evidence="2" id="KW-0614">Plasmid</keyword>
<dbReference type="SMART" id="SM00849">
    <property type="entry name" value="Lactamase_B"/>
    <property type="match status" value="1"/>
</dbReference>
<dbReference type="EMBL" id="CP104065">
    <property type="protein sequence ID" value="WAH39438.1"/>
    <property type="molecule type" value="Genomic_DNA"/>
</dbReference>
<proteinExistence type="predicted"/>
<keyword evidence="3" id="KW-1185">Reference proteome</keyword>
<protein>
    <submittedName>
        <fullName evidence="2">MBL fold metallo-hydrolase</fullName>
    </submittedName>
</protein>
<reference evidence="2" key="1">
    <citation type="submission" date="2022-08" db="EMBL/GenBank/DDBJ databases">
        <title>Alicyclobacillus dauci DSM2870, complete genome.</title>
        <authorList>
            <person name="Wang Q."/>
            <person name="Cai R."/>
            <person name="Wang Z."/>
        </authorList>
    </citation>
    <scope>NUCLEOTIDE SEQUENCE</scope>
    <source>
        <strain evidence="2">DSM 28700</strain>
        <plasmid evidence="2">unnamed1</plasmid>
    </source>
</reference>
<evidence type="ECO:0000313" key="2">
    <source>
        <dbReference type="EMBL" id="WAH39438.1"/>
    </source>
</evidence>
<dbReference type="SUPFAM" id="SSF56281">
    <property type="entry name" value="Metallo-hydrolase/oxidoreductase"/>
    <property type="match status" value="1"/>
</dbReference>
<dbReference type="InterPro" id="IPR050855">
    <property type="entry name" value="NDM-1-like"/>
</dbReference>
<accession>A0ABY6ZA86</accession>